<dbReference type="Proteomes" id="UP001428341">
    <property type="component" value="Unassembled WGS sequence"/>
</dbReference>
<dbReference type="PANTHER" id="PTHR47747">
    <property type="entry name" value="RIBONUCLEASE P PROTEIN SUBUNIT P38-LIKE PROTEIN"/>
    <property type="match status" value="1"/>
</dbReference>
<keyword evidence="1" id="KW-0175">Coiled coil</keyword>
<organism evidence="2 3">
    <name type="scientific">Citrus x changshan-huyou</name>
    <dbReference type="NCBI Taxonomy" id="2935761"/>
    <lineage>
        <taxon>Eukaryota</taxon>
        <taxon>Viridiplantae</taxon>
        <taxon>Streptophyta</taxon>
        <taxon>Embryophyta</taxon>
        <taxon>Tracheophyta</taxon>
        <taxon>Spermatophyta</taxon>
        <taxon>Magnoliopsida</taxon>
        <taxon>eudicotyledons</taxon>
        <taxon>Gunneridae</taxon>
        <taxon>Pentapetalae</taxon>
        <taxon>rosids</taxon>
        <taxon>malvids</taxon>
        <taxon>Sapindales</taxon>
        <taxon>Rutaceae</taxon>
        <taxon>Aurantioideae</taxon>
        <taxon>Citrus</taxon>
    </lineage>
</organism>
<protein>
    <submittedName>
        <fullName evidence="2">Uncharacterized protein</fullName>
    </submittedName>
</protein>
<comment type="caution">
    <text evidence="2">The sequence shown here is derived from an EMBL/GenBank/DDBJ whole genome shotgun (WGS) entry which is preliminary data.</text>
</comment>
<evidence type="ECO:0000313" key="3">
    <source>
        <dbReference type="Proteomes" id="UP001428341"/>
    </source>
</evidence>
<reference evidence="2 3" key="1">
    <citation type="submission" date="2024-05" db="EMBL/GenBank/DDBJ databases">
        <title>Haplotype-resolved chromosome-level genome assembly of Huyou (Citrus changshanensis).</title>
        <authorList>
            <person name="Miao C."/>
            <person name="Chen W."/>
            <person name="Wu Y."/>
            <person name="Wang L."/>
            <person name="Zhao S."/>
            <person name="Grierson D."/>
            <person name="Xu C."/>
            <person name="Chen K."/>
        </authorList>
    </citation>
    <scope>NUCLEOTIDE SEQUENCE [LARGE SCALE GENOMIC DNA]</scope>
    <source>
        <strain evidence="2">01-14</strain>
        <tissue evidence="2">Leaf</tissue>
    </source>
</reference>
<gene>
    <name evidence="2" type="ORF">WN944_018807</name>
</gene>
<feature type="coiled-coil region" evidence="1">
    <location>
        <begin position="36"/>
        <end position="70"/>
    </location>
</feature>
<evidence type="ECO:0000313" key="2">
    <source>
        <dbReference type="EMBL" id="KAK9187412.1"/>
    </source>
</evidence>
<name>A0AAP0QDH4_9ROSI</name>
<sequence length="84" mass="10074">MKSRRKKNLKANVRVVEIFASHRNAWQVEEKRLLQQIDAATEMASLRSKIEELQREKLESDKRVQELEDMIRFMLRRGCESEVE</sequence>
<dbReference type="EMBL" id="JBCGBO010000007">
    <property type="protein sequence ID" value="KAK9187412.1"/>
    <property type="molecule type" value="Genomic_DNA"/>
</dbReference>
<dbReference type="AlphaFoldDB" id="A0AAP0QDH4"/>
<evidence type="ECO:0000256" key="1">
    <source>
        <dbReference type="SAM" id="Coils"/>
    </source>
</evidence>
<proteinExistence type="predicted"/>
<dbReference type="PANTHER" id="PTHR47747:SF3">
    <property type="entry name" value="OS03G0853600 PROTEIN"/>
    <property type="match status" value="1"/>
</dbReference>
<accession>A0AAP0QDH4</accession>
<keyword evidence="3" id="KW-1185">Reference proteome</keyword>